<accession>A0ABS7H0J5</accession>
<evidence type="ECO:0000313" key="2">
    <source>
        <dbReference type="Proteomes" id="UP000717752"/>
    </source>
</evidence>
<gene>
    <name evidence="1" type="ORF">JNB85_21990</name>
</gene>
<dbReference type="Proteomes" id="UP000717752">
    <property type="component" value="Unassembled WGS sequence"/>
</dbReference>
<dbReference type="EMBL" id="JAEUAK010000009">
    <property type="protein sequence ID" value="MBW9055078.1"/>
    <property type="molecule type" value="Genomic_DNA"/>
</dbReference>
<proteinExistence type="predicted"/>
<protein>
    <submittedName>
        <fullName evidence="1">Uncharacterized protein</fullName>
    </submittedName>
</protein>
<dbReference type="RefSeq" id="WP_220336418.1">
    <property type="nucleotide sequence ID" value="NZ_JAEUAK010000009.1"/>
</dbReference>
<reference evidence="1 2" key="1">
    <citation type="journal article" date="2021" name="MBio">
        <title>Poor Competitiveness of Bradyrhizobium in Pigeon Pea Root Colonization in Indian Soils.</title>
        <authorList>
            <person name="Chalasani D."/>
            <person name="Basu A."/>
            <person name="Pullabhotla S.V.S.R.N."/>
            <person name="Jorrin B."/>
            <person name="Neal A.L."/>
            <person name="Poole P.S."/>
            <person name="Podile A.R."/>
            <person name="Tkacz A."/>
        </authorList>
    </citation>
    <scope>NUCLEOTIDE SEQUENCE [LARGE SCALE GENOMIC DNA]</scope>
    <source>
        <strain evidence="1 2">HU56</strain>
    </source>
</reference>
<evidence type="ECO:0000313" key="1">
    <source>
        <dbReference type="EMBL" id="MBW9055078.1"/>
    </source>
</evidence>
<sequence>MIEAEMPEASIEIETTRMVTRRNGLESACGSIAFAPPFDNRQRSHRRETLINAQTTNVHQRFSELHETPRIVICGFRARYRRGAIGG</sequence>
<organism evidence="1 2">
    <name type="scientific">Rhizobium mesosinicum</name>
    <dbReference type="NCBI Taxonomy" id="335017"/>
    <lineage>
        <taxon>Bacteria</taxon>
        <taxon>Pseudomonadati</taxon>
        <taxon>Pseudomonadota</taxon>
        <taxon>Alphaproteobacteria</taxon>
        <taxon>Hyphomicrobiales</taxon>
        <taxon>Rhizobiaceae</taxon>
        <taxon>Rhizobium/Agrobacterium group</taxon>
        <taxon>Rhizobium</taxon>
    </lineage>
</organism>
<comment type="caution">
    <text evidence="1">The sequence shown here is derived from an EMBL/GenBank/DDBJ whole genome shotgun (WGS) entry which is preliminary data.</text>
</comment>
<name>A0ABS7H0J5_9HYPH</name>
<keyword evidence="2" id="KW-1185">Reference proteome</keyword>